<keyword evidence="1" id="KW-0732">Signal</keyword>
<evidence type="ECO:0000313" key="2">
    <source>
        <dbReference type="EMBL" id="MEO3692948.1"/>
    </source>
</evidence>
<dbReference type="RefSeq" id="WP_347705770.1">
    <property type="nucleotide sequence ID" value="NZ_JBDPZD010000005.1"/>
</dbReference>
<gene>
    <name evidence="2" type="ORF">ABDJ85_15845</name>
</gene>
<comment type="caution">
    <text evidence="2">The sequence shown here is derived from an EMBL/GenBank/DDBJ whole genome shotgun (WGS) entry which is preliminary data.</text>
</comment>
<name>A0ABV0G5D1_9BURK</name>
<evidence type="ECO:0000313" key="3">
    <source>
        <dbReference type="Proteomes" id="UP001495147"/>
    </source>
</evidence>
<reference evidence="2 3" key="1">
    <citation type="submission" date="2024-05" db="EMBL/GenBank/DDBJ databases">
        <title>Roseateles sp. DJS-2-20 16S ribosomal RNA gene Genome sequencing and assembly.</title>
        <authorList>
            <person name="Woo H."/>
        </authorList>
    </citation>
    <scope>NUCLEOTIDE SEQUENCE [LARGE SCALE GENOMIC DNA]</scope>
    <source>
        <strain evidence="2 3">DJS-2-20</strain>
    </source>
</reference>
<dbReference type="EMBL" id="JBDPZD010000005">
    <property type="protein sequence ID" value="MEO3692948.1"/>
    <property type="molecule type" value="Genomic_DNA"/>
</dbReference>
<protein>
    <recommendedName>
        <fullName evidence="4">PEP-CTERM protein-sorting domain-containing protein</fullName>
    </recommendedName>
</protein>
<feature type="chain" id="PRO_5046003010" description="PEP-CTERM protein-sorting domain-containing protein" evidence="1">
    <location>
        <begin position="25"/>
        <end position="337"/>
    </location>
</feature>
<feature type="signal peptide" evidence="1">
    <location>
        <begin position="1"/>
        <end position="24"/>
    </location>
</feature>
<evidence type="ECO:0000256" key="1">
    <source>
        <dbReference type="SAM" id="SignalP"/>
    </source>
</evidence>
<organism evidence="2 3">
    <name type="scientific">Roseateles paludis</name>
    <dbReference type="NCBI Taxonomy" id="3145238"/>
    <lineage>
        <taxon>Bacteria</taxon>
        <taxon>Pseudomonadati</taxon>
        <taxon>Pseudomonadota</taxon>
        <taxon>Betaproteobacteria</taxon>
        <taxon>Burkholderiales</taxon>
        <taxon>Sphaerotilaceae</taxon>
        <taxon>Roseateles</taxon>
    </lineage>
</organism>
<evidence type="ECO:0008006" key="4">
    <source>
        <dbReference type="Google" id="ProtNLM"/>
    </source>
</evidence>
<sequence>MPPLRPASLALALLLTLLASPAQAGRAQAGANIGTWSTWNLDAARAEGQSWRDGAPLGSVLSVGTPLDDVAHGSLRVDDGAHSAAITLDASGLLQPLPGAAAQPFGGRIAVQSDLDAGRLTLQSSSQRAAYAAGLGTREAYGSNYGWAELFETFEVVYAIDRAEPINVQLQMRVNGTVLADGSDSGRVGGAQAYLHLAGVDTGESHLYLDPVWRSETSVAGETLSFSGALQPGGCSVARGLCSGFISLYAALDVRSRQPSDGVISAQNGGTLDLDFAGQLGLSVSPGVTLLRMQGDAVLPAVAWANVAAVPEPASAALWALGLVLIPAYRTARRRAP</sequence>
<keyword evidence="3" id="KW-1185">Reference proteome</keyword>
<accession>A0ABV0G5D1</accession>
<dbReference type="Proteomes" id="UP001495147">
    <property type="component" value="Unassembled WGS sequence"/>
</dbReference>
<proteinExistence type="predicted"/>